<evidence type="ECO:0000313" key="3">
    <source>
        <dbReference type="Proteomes" id="UP000007468"/>
    </source>
</evidence>
<proteinExistence type="predicted"/>
<keyword evidence="3" id="KW-1185">Reference proteome</keyword>
<dbReference type="Proteomes" id="UP000007468">
    <property type="component" value="Chromosome"/>
</dbReference>
<organism evidence="2 3">
    <name type="scientific">Filifactor alocis (strain ATCC 35896 / CCUG 47790 / D40 B5)</name>
    <name type="common">Fusobacterium alocis</name>
    <dbReference type="NCBI Taxonomy" id="546269"/>
    <lineage>
        <taxon>Bacteria</taxon>
        <taxon>Bacillati</taxon>
        <taxon>Bacillota</taxon>
        <taxon>Clostridia</taxon>
        <taxon>Peptostreptococcales</taxon>
        <taxon>Filifactoraceae</taxon>
        <taxon>Filifactor</taxon>
    </lineage>
</organism>
<dbReference type="AlphaFoldDB" id="D6GQP7"/>
<protein>
    <submittedName>
        <fullName evidence="2">Uncharacterized protein</fullName>
    </submittedName>
</protein>
<dbReference type="EMBL" id="CP002390">
    <property type="protein sequence ID" value="EFE29100.1"/>
    <property type="molecule type" value="Genomic_DNA"/>
</dbReference>
<gene>
    <name evidence="2" type="ordered locus">HMPREF0389_01022</name>
</gene>
<sequence>MKQMNYLFLLLIPIGITLAVISSKHLFRSATAEMVYEMPCSKGEGVFRISEKGNYGIWISGKLFSKSPVGDFGFNIIHQQTGNKIPLSLILMRTSVNGFKTARLELYSFYAEEGTYVISLDGESNAFDKGIAAVRNTIIQKPIDYSLYSVQIRKHSPVYVLFLSIFGLIFGIMATLLGIVLPIALK</sequence>
<keyword evidence="1" id="KW-1133">Transmembrane helix</keyword>
<accession>D6GQP7</accession>
<evidence type="ECO:0000313" key="2">
    <source>
        <dbReference type="EMBL" id="EFE29100.1"/>
    </source>
</evidence>
<dbReference type="eggNOG" id="ENOG5030ZKM">
    <property type="taxonomic scope" value="Bacteria"/>
</dbReference>
<evidence type="ECO:0000256" key="1">
    <source>
        <dbReference type="SAM" id="Phobius"/>
    </source>
</evidence>
<name>D6GQP7_FILAD</name>
<keyword evidence="1" id="KW-0472">Membrane</keyword>
<dbReference type="KEGG" id="faa:HMPREF0389_01022"/>
<keyword evidence="1" id="KW-0812">Transmembrane</keyword>
<reference evidence="3" key="1">
    <citation type="submission" date="2010-12" db="EMBL/GenBank/DDBJ databases">
        <title>The genome sequence of Filifactor alocis strain ATCC 35896.</title>
        <authorList>
            <consortium name="The Broad Institute Genome Sequencing Platform"/>
            <person name="Ward D."/>
            <person name="Earl A."/>
            <person name="Feldgarden M."/>
            <person name="Young S.K."/>
            <person name="Gargeya S."/>
            <person name="Zeng Q."/>
            <person name="Alvarado L."/>
            <person name="Berlin A."/>
            <person name="Bochicchio J."/>
            <person name="Chapman S.B."/>
            <person name="Chen Z."/>
            <person name="Freedman E."/>
            <person name="Gellesch M."/>
            <person name="Goldberg J."/>
            <person name="Griggs A."/>
            <person name="Gujja S."/>
            <person name="Heilman E."/>
            <person name="Heiman D."/>
            <person name="Howarth C."/>
            <person name="Mehta T."/>
            <person name="Neiman D."/>
            <person name="Pearson M."/>
            <person name="Roberts A."/>
            <person name="Saif S."/>
            <person name="Shea T."/>
            <person name="Shenoy N."/>
            <person name="Sisk P."/>
            <person name="Stolte C."/>
            <person name="Sykes S."/>
            <person name="White J."/>
            <person name="Yandava C."/>
            <person name="Izard J."/>
            <person name="Blanton J.M."/>
            <person name="Baranova O.V."/>
            <person name="Tanner A.C."/>
            <person name="Dewhirst F.E."/>
            <person name="Haas B."/>
            <person name="Nusbaum C."/>
            <person name="Birren B."/>
        </authorList>
    </citation>
    <scope>NUCLEOTIDE SEQUENCE [LARGE SCALE GENOMIC DNA]</scope>
    <source>
        <strain evidence="3">ATCC 35896 / D40 B5</strain>
    </source>
</reference>
<feature type="transmembrane region" description="Helical" evidence="1">
    <location>
        <begin position="158"/>
        <end position="185"/>
    </location>
</feature>